<organism evidence="14 15">
    <name type="scientific">Fusarium vanettenii (strain ATCC MYA-4622 / CBS 123669 / FGSC 9596 / NRRL 45880 / 77-13-4)</name>
    <name type="common">Fusarium solani subsp. pisi</name>
    <dbReference type="NCBI Taxonomy" id="660122"/>
    <lineage>
        <taxon>Eukaryota</taxon>
        <taxon>Fungi</taxon>
        <taxon>Dikarya</taxon>
        <taxon>Ascomycota</taxon>
        <taxon>Pezizomycotina</taxon>
        <taxon>Sordariomycetes</taxon>
        <taxon>Hypocreomycetidae</taxon>
        <taxon>Hypocreales</taxon>
        <taxon>Nectriaceae</taxon>
        <taxon>Fusarium</taxon>
        <taxon>Fusarium solani species complex</taxon>
        <taxon>Fusarium vanettenii</taxon>
    </lineage>
</organism>
<dbReference type="Gene3D" id="2.102.10.10">
    <property type="entry name" value="Rieske [2Fe-2S] iron-sulphur domain"/>
    <property type="match status" value="1"/>
</dbReference>
<evidence type="ECO:0000256" key="9">
    <source>
        <dbReference type="ARBA" id="ARBA00023002"/>
    </source>
</evidence>
<comment type="pathway">
    <text evidence="3">Amine and polyamine biosynthesis; betaine biosynthesis via choline pathway; betaine aldehyde from choline (monooxygenase route): step 1/1.</text>
</comment>
<evidence type="ECO:0000256" key="4">
    <source>
        <dbReference type="ARBA" id="ARBA00010848"/>
    </source>
</evidence>
<keyword evidence="7" id="KW-0001">2Fe-2S</keyword>
<dbReference type="EMBL" id="GG698927">
    <property type="protein sequence ID" value="EEU36733.1"/>
    <property type="molecule type" value="Genomic_DNA"/>
</dbReference>
<dbReference type="GO" id="GO:0019285">
    <property type="term" value="P:glycine betaine biosynthetic process from choline"/>
    <property type="evidence" value="ECO:0007669"/>
    <property type="project" value="UniProtKB-UniPathway"/>
</dbReference>
<dbReference type="GeneID" id="9669686"/>
<dbReference type="VEuPathDB" id="FungiDB:NECHADRAFT_72708"/>
<dbReference type="SUPFAM" id="SSF50022">
    <property type="entry name" value="ISP domain"/>
    <property type="match status" value="1"/>
</dbReference>
<reference evidence="14 15" key="1">
    <citation type="journal article" date="2009" name="PLoS Genet.">
        <title>The genome of Nectria haematococca: contribution of supernumerary chromosomes to gene expansion.</title>
        <authorList>
            <person name="Coleman J.J."/>
            <person name="Rounsley S.D."/>
            <person name="Rodriguez-Carres M."/>
            <person name="Kuo A."/>
            <person name="Wasmann C.C."/>
            <person name="Grimwood J."/>
            <person name="Schmutz J."/>
            <person name="Taga M."/>
            <person name="White G.J."/>
            <person name="Zhou S."/>
            <person name="Schwartz D.C."/>
            <person name="Freitag M."/>
            <person name="Ma L.J."/>
            <person name="Danchin E.G."/>
            <person name="Henrissat B."/>
            <person name="Coutinho P.M."/>
            <person name="Nelson D.R."/>
            <person name="Straney D."/>
            <person name="Napoli C.A."/>
            <person name="Barker B.M."/>
            <person name="Gribskov M."/>
            <person name="Rep M."/>
            <person name="Kroken S."/>
            <person name="Molnar I."/>
            <person name="Rensing C."/>
            <person name="Kennell J.C."/>
            <person name="Zamora J."/>
            <person name="Farman M.L."/>
            <person name="Selker E.U."/>
            <person name="Salamov A."/>
            <person name="Shapiro H."/>
            <person name="Pangilinan J."/>
            <person name="Lindquist E."/>
            <person name="Lamers C."/>
            <person name="Grigoriev I.V."/>
            <person name="Geiser D.M."/>
            <person name="Covert S.F."/>
            <person name="Temporini E."/>
            <person name="Vanetten H.D."/>
        </authorList>
    </citation>
    <scope>NUCLEOTIDE SEQUENCE [LARGE SCALE GENOMIC DNA]</scope>
    <source>
        <strain evidence="15">ATCC MYA-4622 / CBS 123669 / FGSC 9596 / NRRL 45880 / 77-13-4</strain>
    </source>
</reference>
<dbReference type="OrthoDB" id="426882at2759"/>
<accession>C7ZH15</accession>
<dbReference type="PRINTS" id="PR00090">
    <property type="entry name" value="RNGDIOXGNASE"/>
</dbReference>
<gene>
    <name evidence="14" type="ORF">NECHADRAFT_72708</name>
</gene>
<name>C7ZH15_FUSV7</name>
<dbReference type="UniPathway" id="UPA00529">
    <property type="reaction ID" value="UER00430"/>
</dbReference>
<dbReference type="InterPro" id="IPR036922">
    <property type="entry name" value="Rieske_2Fe-2S_sf"/>
</dbReference>
<dbReference type="eggNOG" id="ENOG502QQJW">
    <property type="taxonomic scope" value="Eukaryota"/>
</dbReference>
<dbReference type="Gene3D" id="3.90.380.10">
    <property type="entry name" value="Naphthalene 1,2-dioxygenase Alpha Subunit, Chain A, domain 1"/>
    <property type="match status" value="2"/>
</dbReference>
<comment type="function">
    <text evidence="2">Catalyzes the first step of the osmoprotectant glycine betaine synthesis.</text>
</comment>
<comment type="similarity">
    <text evidence="4">Belongs to the choline monooxygenase family.</text>
</comment>
<comment type="catalytic activity">
    <reaction evidence="12">
        <text>choline + 2 reduced [2Fe-2S]-[ferredoxin] + O2 + 2 H(+) = betaine aldehyde hydrate + 2 oxidized [2Fe-2S]-[ferredoxin] + H2O</text>
        <dbReference type="Rhea" id="RHEA:17769"/>
        <dbReference type="Rhea" id="RHEA-COMP:10000"/>
        <dbReference type="Rhea" id="RHEA-COMP:10001"/>
        <dbReference type="ChEBI" id="CHEBI:15354"/>
        <dbReference type="ChEBI" id="CHEBI:15377"/>
        <dbReference type="ChEBI" id="CHEBI:15378"/>
        <dbReference type="ChEBI" id="CHEBI:15379"/>
        <dbReference type="ChEBI" id="CHEBI:15870"/>
        <dbReference type="ChEBI" id="CHEBI:33737"/>
        <dbReference type="ChEBI" id="CHEBI:33738"/>
        <dbReference type="EC" id="1.14.15.7"/>
    </reaction>
</comment>
<dbReference type="RefSeq" id="XP_003042446.1">
    <property type="nucleotide sequence ID" value="XM_003042400.1"/>
</dbReference>
<evidence type="ECO:0000256" key="8">
    <source>
        <dbReference type="ARBA" id="ARBA00022723"/>
    </source>
</evidence>
<evidence type="ECO:0000256" key="3">
    <source>
        <dbReference type="ARBA" id="ARBA00004866"/>
    </source>
</evidence>
<dbReference type="STRING" id="660122.C7ZH15"/>
<dbReference type="InParanoid" id="C7ZH15"/>
<dbReference type="CDD" id="cd03469">
    <property type="entry name" value="Rieske_RO_Alpha_N"/>
    <property type="match status" value="1"/>
</dbReference>
<keyword evidence="9" id="KW-0560">Oxidoreductase</keyword>
<dbReference type="PANTHER" id="PTHR43756:SF5">
    <property type="entry name" value="CHOLINE MONOOXYGENASE, CHLOROPLASTIC"/>
    <property type="match status" value="1"/>
</dbReference>
<sequence length="422" mass="48758">MAQSFLKSYFGRGGASAPAPDTKNAVRALPASWYTSQEMYELEKRAIFSRKWLLTTHKARLPNNGDWLKYEVANFEFIICKDRDGNINAFHNICRHRAFPVLPPEKGDQGNASFFACKYHGWSYGLNGKLAKAPGYQDLEGFDKSKNGLLPIHVHVDVRGFIWINMDGKEKPEIAWSDDFDNIDAHERFSFYNFEDYAFDHTWEMEGDYNWKILADNYNECYHCKVAHPDIPSIADLNSYYVETKKAYIQHFGSPTEDQIKRGFRVAATYYFPNASTNVSPHFFMIQRFVPKSPSKSIMRYEVFRNKNSSDEDFTVISDMYKRIMSEDKYLCANAQRNVNAGVFVNGEMHPEMEQGPLFFQQKVREALQEHHKKEISADQEIWPARQSIPQTAANPNVEQDVQFCSAVDCCRNQKQQQAIAV</sequence>
<dbReference type="PROSITE" id="PS51296">
    <property type="entry name" value="RIESKE"/>
    <property type="match status" value="1"/>
</dbReference>
<evidence type="ECO:0000256" key="12">
    <source>
        <dbReference type="ARBA" id="ARBA00049097"/>
    </source>
</evidence>
<dbReference type="InterPro" id="IPR001663">
    <property type="entry name" value="Rng_hydr_dOase-A"/>
</dbReference>
<dbReference type="PANTHER" id="PTHR43756">
    <property type="entry name" value="CHOLINE MONOOXYGENASE, CHLOROPLASTIC"/>
    <property type="match status" value="1"/>
</dbReference>
<evidence type="ECO:0000259" key="13">
    <source>
        <dbReference type="PROSITE" id="PS51296"/>
    </source>
</evidence>
<feature type="domain" description="Rieske" evidence="13">
    <location>
        <begin position="53"/>
        <end position="142"/>
    </location>
</feature>
<dbReference type="InterPro" id="IPR015879">
    <property type="entry name" value="Ring_hydroxy_dOase_asu_C_dom"/>
</dbReference>
<protein>
    <recommendedName>
        <fullName evidence="6">Choline monooxygenase, chloroplastic</fullName>
        <ecNumber evidence="5">1.14.15.7</ecNumber>
    </recommendedName>
</protein>
<evidence type="ECO:0000256" key="7">
    <source>
        <dbReference type="ARBA" id="ARBA00022714"/>
    </source>
</evidence>
<evidence type="ECO:0000256" key="6">
    <source>
        <dbReference type="ARBA" id="ARBA00014931"/>
    </source>
</evidence>
<evidence type="ECO:0000256" key="2">
    <source>
        <dbReference type="ARBA" id="ARBA00002149"/>
    </source>
</evidence>
<comment type="cofactor">
    <cofactor evidence="1">
        <name>Fe cation</name>
        <dbReference type="ChEBI" id="CHEBI:24875"/>
    </cofactor>
</comment>
<keyword evidence="11" id="KW-0411">Iron-sulfur</keyword>
<dbReference type="GO" id="GO:0019133">
    <property type="term" value="F:choline monooxygenase activity"/>
    <property type="evidence" value="ECO:0007669"/>
    <property type="project" value="UniProtKB-EC"/>
</dbReference>
<evidence type="ECO:0000256" key="10">
    <source>
        <dbReference type="ARBA" id="ARBA00023004"/>
    </source>
</evidence>
<dbReference type="Pfam" id="PF00848">
    <property type="entry name" value="Ring_hydroxyl_A"/>
    <property type="match status" value="1"/>
</dbReference>
<keyword evidence="10" id="KW-0408">Iron</keyword>
<dbReference type="CDD" id="cd00680">
    <property type="entry name" value="RHO_alpha_C"/>
    <property type="match status" value="1"/>
</dbReference>
<evidence type="ECO:0000313" key="15">
    <source>
        <dbReference type="Proteomes" id="UP000005206"/>
    </source>
</evidence>
<proteinExistence type="inferred from homology"/>
<dbReference type="AlphaFoldDB" id="C7ZH15"/>
<dbReference type="KEGG" id="nhe:NECHADRAFT_72708"/>
<dbReference type="EC" id="1.14.15.7" evidence="5"/>
<dbReference type="Proteomes" id="UP000005206">
    <property type="component" value="Chromosome 11"/>
</dbReference>
<dbReference type="InterPro" id="IPR017941">
    <property type="entry name" value="Rieske_2Fe-2S"/>
</dbReference>
<dbReference type="Pfam" id="PF00355">
    <property type="entry name" value="Rieske"/>
    <property type="match status" value="1"/>
</dbReference>
<keyword evidence="15" id="KW-1185">Reference proteome</keyword>
<evidence type="ECO:0000256" key="11">
    <source>
        <dbReference type="ARBA" id="ARBA00023014"/>
    </source>
</evidence>
<evidence type="ECO:0000256" key="1">
    <source>
        <dbReference type="ARBA" id="ARBA00001962"/>
    </source>
</evidence>
<evidence type="ECO:0000313" key="14">
    <source>
        <dbReference type="EMBL" id="EEU36733.1"/>
    </source>
</evidence>
<evidence type="ECO:0000256" key="5">
    <source>
        <dbReference type="ARBA" id="ARBA00012763"/>
    </source>
</evidence>
<dbReference type="OMA" id="RYNVANY"/>
<dbReference type="SUPFAM" id="SSF55961">
    <property type="entry name" value="Bet v1-like"/>
    <property type="match status" value="1"/>
</dbReference>
<dbReference type="GO" id="GO:0051537">
    <property type="term" value="F:2 iron, 2 sulfur cluster binding"/>
    <property type="evidence" value="ECO:0007669"/>
    <property type="project" value="UniProtKB-KW"/>
</dbReference>
<keyword evidence="8" id="KW-0479">Metal-binding</keyword>
<dbReference type="HOGENOM" id="CLU_026244_1_2_1"/>
<dbReference type="GO" id="GO:0005506">
    <property type="term" value="F:iron ion binding"/>
    <property type="evidence" value="ECO:0007669"/>
    <property type="project" value="InterPro"/>
</dbReference>